<dbReference type="EMBL" id="LAZR01022290">
    <property type="protein sequence ID" value="KKL82387.1"/>
    <property type="molecule type" value="Genomic_DNA"/>
</dbReference>
<dbReference type="AlphaFoldDB" id="A0A0F9I4S8"/>
<gene>
    <name evidence="1" type="ORF">LCGC14_1985240</name>
</gene>
<protein>
    <submittedName>
        <fullName evidence="1">Uncharacterized protein</fullName>
    </submittedName>
</protein>
<sequence>MKGVKSGGSGKIGRNKDKCAKYRLKQHREKNKIKRWKKSIKKLPDNNKTCIDLKNKIIELEKVII</sequence>
<name>A0A0F9I4S8_9ZZZZ</name>
<reference evidence="1" key="1">
    <citation type="journal article" date="2015" name="Nature">
        <title>Complex archaea that bridge the gap between prokaryotes and eukaryotes.</title>
        <authorList>
            <person name="Spang A."/>
            <person name="Saw J.H."/>
            <person name="Jorgensen S.L."/>
            <person name="Zaremba-Niedzwiedzka K."/>
            <person name="Martijn J."/>
            <person name="Lind A.E."/>
            <person name="van Eijk R."/>
            <person name="Schleper C."/>
            <person name="Guy L."/>
            <person name="Ettema T.J."/>
        </authorList>
    </citation>
    <scope>NUCLEOTIDE SEQUENCE</scope>
</reference>
<comment type="caution">
    <text evidence="1">The sequence shown here is derived from an EMBL/GenBank/DDBJ whole genome shotgun (WGS) entry which is preliminary data.</text>
</comment>
<evidence type="ECO:0000313" key="1">
    <source>
        <dbReference type="EMBL" id="KKL82387.1"/>
    </source>
</evidence>
<proteinExistence type="predicted"/>
<accession>A0A0F9I4S8</accession>
<organism evidence="1">
    <name type="scientific">marine sediment metagenome</name>
    <dbReference type="NCBI Taxonomy" id="412755"/>
    <lineage>
        <taxon>unclassified sequences</taxon>
        <taxon>metagenomes</taxon>
        <taxon>ecological metagenomes</taxon>
    </lineage>
</organism>